<dbReference type="EMBL" id="UASD01000010">
    <property type="protein sequence ID" value="SPX19973.1"/>
    <property type="molecule type" value="Genomic_DNA"/>
</dbReference>
<name>A0A2X1NAM4_ECOLX</name>
<sequence length="57" mass="6592">MLQPKVMVAWDCPNSNGLTSEIDAERMLERVIEKGINFLDTADIYGYGHNENFLERF</sequence>
<dbReference type="Pfam" id="PF00248">
    <property type="entry name" value="Aldo_ket_red"/>
    <property type="match status" value="1"/>
</dbReference>
<protein>
    <submittedName>
        <fullName evidence="2">Predicted oxidoreductase</fullName>
    </submittedName>
</protein>
<feature type="domain" description="NADP-dependent oxidoreductase" evidence="1">
    <location>
        <begin position="10"/>
        <end position="57"/>
    </location>
</feature>
<gene>
    <name evidence="2" type="ORF">NCTC9073_06124</name>
</gene>
<evidence type="ECO:0000313" key="2">
    <source>
        <dbReference type="EMBL" id="SPX19973.1"/>
    </source>
</evidence>
<proteinExistence type="predicted"/>
<evidence type="ECO:0000313" key="3">
    <source>
        <dbReference type="Proteomes" id="UP000250780"/>
    </source>
</evidence>
<dbReference type="AlphaFoldDB" id="A0A2X1NAM4"/>
<reference evidence="2 3" key="1">
    <citation type="submission" date="2018-06" db="EMBL/GenBank/DDBJ databases">
        <authorList>
            <consortium name="Pathogen Informatics"/>
            <person name="Doyle S."/>
        </authorList>
    </citation>
    <scope>NUCLEOTIDE SEQUENCE [LARGE SCALE GENOMIC DNA]</scope>
    <source>
        <strain evidence="2 3">NCTC9073</strain>
    </source>
</reference>
<dbReference type="Gene3D" id="3.20.20.100">
    <property type="entry name" value="NADP-dependent oxidoreductase domain"/>
    <property type="match status" value="1"/>
</dbReference>
<organism evidence="2 3">
    <name type="scientific">Escherichia coli</name>
    <dbReference type="NCBI Taxonomy" id="562"/>
    <lineage>
        <taxon>Bacteria</taxon>
        <taxon>Pseudomonadati</taxon>
        <taxon>Pseudomonadota</taxon>
        <taxon>Gammaproteobacteria</taxon>
        <taxon>Enterobacterales</taxon>
        <taxon>Enterobacteriaceae</taxon>
        <taxon>Escherichia</taxon>
    </lineage>
</organism>
<dbReference type="InterPro" id="IPR036812">
    <property type="entry name" value="NAD(P)_OxRdtase_dom_sf"/>
</dbReference>
<dbReference type="Proteomes" id="UP000250780">
    <property type="component" value="Unassembled WGS sequence"/>
</dbReference>
<accession>A0A2X1NAM4</accession>
<evidence type="ECO:0000259" key="1">
    <source>
        <dbReference type="Pfam" id="PF00248"/>
    </source>
</evidence>
<dbReference type="SUPFAM" id="SSF51430">
    <property type="entry name" value="NAD(P)-linked oxidoreductase"/>
    <property type="match status" value="1"/>
</dbReference>
<dbReference type="InterPro" id="IPR023210">
    <property type="entry name" value="NADP_OxRdtase_dom"/>
</dbReference>